<dbReference type="STRING" id="185761.SAMN05660282_01317"/>
<dbReference type="AlphaFoldDB" id="A0A1I2T211"/>
<evidence type="ECO:0000313" key="2">
    <source>
        <dbReference type="EMBL" id="SFG59145.1"/>
    </source>
</evidence>
<sequence>MGTCSLRRIIRGEQVLYDTGSYLFREFQGQGYGRLMRRMLLHLAFEGFGLKEVESAAQPLNRASVELSRSLGYHMAGHTDDAHECWVINAQAWAQHARDDDPQIMMTGVEGLAEQLHCPSAP</sequence>
<dbReference type="PROSITE" id="PS51186">
    <property type="entry name" value="GNAT"/>
    <property type="match status" value="1"/>
</dbReference>
<reference evidence="2 3" key="1">
    <citation type="submission" date="2016-10" db="EMBL/GenBank/DDBJ databases">
        <authorList>
            <person name="de Groot N.N."/>
        </authorList>
    </citation>
    <scope>NUCLEOTIDE SEQUENCE [LARGE SCALE GENOMIC DNA]</scope>
    <source>
        <strain>J11</strain>
        <strain evidence="3">PG 39</strain>
    </source>
</reference>
<dbReference type="Gene3D" id="3.40.630.30">
    <property type="match status" value="1"/>
</dbReference>
<feature type="domain" description="N-acetyltransferase" evidence="1">
    <location>
        <begin position="1"/>
        <end position="98"/>
    </location>
</feature>
<dbReference type="InterPro" id="IPR000182">
    <property type="entry name" value="GNAT_dom"/>
</dbReference>
<dbReference type="InterPro" id="IPR016181">
    <property type="entry name" value="Acyl_CoA_acyltransferase"/>
</dbReference>
<evidence type="ECO:0000313" key="3">
    <source>
        <dbReference type="Proteomes" id="UP000199065"/>
    </source>
</evidence>
<name>A0A1I2T211_9CORY</name>
<protein>
    <submittedName>
        <fullName evidence="2">Acetyltransferase (GNAT) domain-containing protein</fullName>
    </submittedName>
</protein>
<dbReference type="SUPFAM" id="SSF55729">
    <property type="entry name" value="Acyl-CoA N-acyltransferases (Nat)"/>
    <property type="match status" value="1"/>
</dbReference>
<dbReference type="EMBL" id="FOPJ01000007">
    <property type="protein sequence ID" value="SFG59145.1"/>
    <property type="molecule type" value="Genomic_DNA"/>
</dbReference>
<gene>
    <name evidence="2" type="ORF">SAMN05660282_01317</name>
</gene>
<dbReference type="GO" id="GO:0016747">
    <property type="term" value="F:acyltransferase activity, transferring groups other than amino-acyl groups"/>
    <property type="evidence" value="ECO:0007669"/>
    <property type="project" value="InterPro"/>
</dbReference>
<organism evidence="2 3">
    <name type="scientific">Corynebacterium spheniscorum</name>
    <dbReference type="NCBI Taxonomy" id="185761"/>
    <lineage>
        <taxon>Bacteria</taxon>
        <taxon>Bacillati</taxon>
        <taxon>Actinomycetota</taxon>
        <taxon>Actinomycetes</taxon>
        <taxon>Mycobacteriales</taxon>
        <taxon>Corynebacteriaceae</taxon>
        <taxon>Corynebacterium</taxon>
    </lineage>
</organism>
<dbReference type="Pfam" id="PF13302">
    <property type="entry name" value="Acetyltransf_3"/>
    <property type="match status" value="1"/>
</dbReference>
<evidence type="ECO:0000259" key="1">
    <source>
        <dbReference type="PROSITE" id="PS51186"/>
    </source>
</evidence>
<proteinExistence type="predicted"/>
<keyword evidence="2" id="KW-0808">Transferase</keyword>
<dbReference type="Proteomes" id="UP000199065">
    <property type="component" value="Unassembled WGS sequence"/>
</dbReference>
<accession>A0A1I2T211</accession>
<keyword evidence="3" id="KW-1185">Reference proteome</keyword>